<dbReference type="OrthoDB" id="8549113at2"/>
<keyword evidence="3" id="KW-0969">Cilium</keyword>
<organism evidence="3 4">
    <name type="scientific">Methylomonas koyamae</name>
    <dbReference type="NCBI Taxonomy" id="702114"/>
    <lineage>
        <taxon>Bacteria</taxon>
        <taxon>Pseudomonadati</taxon>
        <taxon>Pseudomonadota</taxon>
        <taxon>Gammaproteobacteria</taxon>
        <taxon>Methylococcales</taxon>
        <taxon>Methylococcaceae</taxon>
        <taxon>Methylomonas</taxon>
    </lineage>
</organism>
<evidence type="ECO:0000256" key="1">
    <source>
        <dbReference type="PROSITE-ProRule" id="PRU00473"/>
    </source>
</evidence>
<dbReference type="PROSITE" id="PS51257">
    <property type="entry name" value="PROKAR_LIPOPROTEIN"/>
    <property type="match status" value="1"/>
</dbReference>
<keyword evidence="3" id="KW-0966">Cell projection</keyword>
<keyword evidence="1" id="KW-0472">Membrane</keyword>
<dbReference type="Proteomes" id="UP000077628">
    <property type="component" value="Unassembled WGS sequence"/>
</dbReference>
<dbReference type="EMBL" id="LUUK01000090">
    <property type="protein sequence ID" value="OAI21850.1"/>
    <property type="molecule type" value="Genomic_DNA"/>
</dbReference>
<accession>A0A177NXQ3</accession>
<proteinExistence type="predicted"/>
<dbReference type="Pfam" id="PF00691">
    <property type="entry name" value="OmpA"/>
    <property type="match status" value="1"/>
</dbReference>
<dbReference type="Gene3D" id="3.30.1330.60">
    <property type="entry name" value="OmpA-like domain"/>
    <property type="match status" value="1"/>
</dbReference>
<dbReference type="GO" id="GO:0016020">
    <property type="term" value="C:membrane"/>
    <property type="evidence" value="ECO:0007669"/>
    <property type="project" value="UniProtKB-UniRule"/>
</dbReference>
<evidence type="ECO:0000313" key="3">
    <source>
        <dbReference type="EMBL" id="OAI21850.1"/>
    </source>
</evidence>
<evidence type="ECO:0000259" key="2">
    <source>
        <dbReference type="PROSITE" id="PS51123"/>
    </source>
</evidence>
<sequence length="231" mass="25183">MKTQSVYLPLAVLAVSLTACTTPKQDTSELKAQIDASMAGHYGQSILHEEKAEENLETANHILEHWEKGYYWNIDEKQQAQAAARAAAEHKLQSEKELCAWLTEVHGHNHHQNEPIHHVAAYFKTGSAVPFKTDHGGIGHLGHYLGAHPDAKAAVTASADTVGKSNDNMALSKRRADTVVKLLIDHGAKAEQLTVSATGEGQGPDNTPNQDYRVATITTSHPKYLDCPNLK</sequence>
<evidence type="ECO:0000313" key="4">
    <source>
        <dbReference type="Proteomes" id="UP000077628"/>
    </source>
</evidence>
<keyword evidence="4" id="KW-1185">Reference proteome</keyword>
<dbReference type="RefSeq" id="WP_064026732.1">
    <property type="nucleotide sequence ID" value="NZ_LUUK01000090.1"/>
</dbReference>
<comment type="caution">
    <text evidence="3">The sequence shown here is derived from an EMBL/GenBank/DDBJ whole genome shotgun (WGS) entry which is preliminary data.</text>
</comment>
<dbReference type="STRING" id="702114.A1355_22950"/>
<dbReference type="InterPro" id="IPR036737">
    <property type="entry name" value="OmpA-like_sf"/>
</dbReference>
<gene>
    <name evidence="3" type="ORF">A1355_22950</name>
</gene>
<dbReference type="PROSITE" id="PS51123">
    <property type="entry name" value="OMPA_2"/>
    <property type="match status" value="1"/>
</dbReference>
<dbReference type="AlphaFoldDB" id="A0A177NXQ3"/>
<name>A0A177NXQ3_9GAMM</name>
<reference evidence="4" key="1">
    <citation type="submission" date="2016-03" db="EMBL/GenBank/DDBJ databases">
        <authorList>
            <person name="Heylen K."/>
            <person name="De Vos P."/>
            <person name="Vekeman B."/>
        </authorList>
    </citation>
    <scope>NUCLEOTIDE SEQUENCE [LARGE SCALE GENOMIC DNA]</scope>
    <source>
        <strain evidence="4">R-45383</strain>
    </source>
</reference>
<protein>
    <submittedName>
        <fullName evidence="3">Flagellar motor protein MotB</fullName>
    </submittedName>
</protein>
<dbReference type="InterPro" id="IPR006665">
    <property type="entry name" value="OmpA-like"/>
</dbReference>
<feature type="domain" description="OmpA-like" evidence="2">
    <location>
        <begin position="110"/>
        <end position="231"/>
    </location>
</feature>
<keyword evidence="3" id="KW-0282">Flagellum</keyword>
<dbReference type="SUPFAM" id="SSF103088">
    <property type="entry name" value="OmpA-like"/>
    <property type="match status" value="1"/>
</dbReference>